<feature type="transmembrane region" description="Helical" evidence="1">
    <location>
        <begin position="83"/>
        <end position="102"/>
    </location>
</feature>
<evidence type="ECO:0000313" key="3">
    <source>
        <dbReference type="Proteomes" id="UP000243606"/>
    </source>
</evidence>
<proteinExistence type="predicted"/>
<keyword evidence="1" id="KW-1133">Transmembrane helix</keyword>
<name>A0A1I3DE64_9PSED</name>
<dbReference type="STRING" id="425504.SAMN05216206_0477"/>
<dbReference type="EMBL" id="FOQL01000001">
    <property type="protein sequence ID" value="SFH85015.1"/>
    <property type="molecule type" value="Genomic_DNA"/>
</dbReference>
<dbReference type="PROSITE" id="PS51257">
    <property type="entry name" value="PROKAR_LIPOPROTEIN"/>
    <property type="match status" value="1"/>
</dbReference>
<evidence type="ECO:0008006" key="4">
    <source>
        <dbReference type="Google" id="ProtNLM"/>
    </source>
</evidence>
<dbReference type="OrthoDB" id="6905929at2"/>
<organism evidence="2 3">
    <name type="scientific">Pseudomonas guineae</name>
    <dbReference type="NCBI Taxonomy" id="425504"/>
    <lineage>
        <taxon>Bacteria</taxon>
        <taxon>Pseudomonadati</taxon>
        <taxon>Pseudomonadota</taxon>
        <taxon>Gammaproteobacteria</taxon>
        <taxon>Pseudomonadales</taxon>
        <taxon>Pseudomonadaceae</taxon>
        <taxon>Pseudomonas</taxon>
    </lineage>
</organism>
<dbReference type="Pfam" id="PF14108">
    <property type="entry name" value="ABA4-like"/>
    <property type="match status" value="1"/>
</dbReference>
<reference evidence="3" key="1">
    <citation type="submission" date="2016-10" db="EMBL/GenBank/DDBJ databases">
        <authorList>
            <person name="Varghese N."/>
            <person name="Submissions S."/>
        </authorList>
    </citation>
    <scope>NUCLEOTIDE SEQUENCE [LARGE SCALE GENOMIC DNA]</scope>
    <source>
        <strain evidence="3">LMG 24016</strain>
    </source>
</reference>
<feature type="transmembrane region" description="Helical" evidence="1">
    <location>
        <begin position="34"/>
        <end position="55"/>
    </location>
</feature>
<sequence length="145" mass="15921">MAPLKPLFKLTSLIALGGWLMLACLPFWPYTDEWVLGLSVVLLAIVYSWLLFIAMRQRPEPGSGKPGFFSLSGVLALMRQPTAALAVWIHILAFDLMVGLYIRHEGALAGISHWALLPCYVLTLMFGPLGLLAFLALRWGLALAA</sequence>
<evidence type="ECO:0000256" key="1">
    <source>
        <dbReference type="SAM" id="Phobius"/>
    </source>
</evidence>
<gene>
    <name evidence="2" type="ORF">SAMN05216206_0477</name>
</gene>
<accession>A0A1I3DE64</accession>
<evidence type="ECO:0000313" key="2">
    <source>
        <dbReference type="EMBL" id="SFH85015.1"/>
    </source>
</evidence>
<feature type="transmembrane region" description="Helical" evidence="1">
    <location>
        <begin position="114"/>
        <end position="137"/>
    </location>
</feature>
<dbReference type="InterPro" id="IPR025461">
    <property type="entry name" value="ABA4-like"/>
</dbReference>
<dbReference type="RefSeq" id="WP_090239079.1">
    <property type="nucleotide sequence ID" value="NZ_FOQL01000001.1"/>
</dbReference>
<dbReference type="Proteomes" id="UP000243606">
    <property type="component" value="Unassembled WGS sequence"/>
</dbReference>
<keyword evidence="1" id="KW-0812">Transmembrane</keyword>
<feature type="transmembrane region" description="Helical" evidence="1">
    <location>
        <begin position="7"/>
        <end position="28"/>
    </location>
</feature>
<protein>
    <recommendedName>
        <fullName evidence="4">DUF4281 domain-containing protein</fullName>
    </recommendedName>
</protein>
<dbReference type="AlphaFoldDB" id="A0A1I3DE64"/>
<keyword evidence="1" id="KW-0472">Membrane</keyword>
<keyword evidence="3" id="KW-1185">Reference proteome</keyword>